<proteinExistence type="predicted"/>
<protein>
    <submittedName>
        <fullName evidence="1">Uncharacterized protein</fullName>
    </submittedName>
</protein>
<keyword evidence="2" id="KW-1185">Reference proteome</keyword>
<reference evidence="2" key="1">
    <citation type="submission" date="2017-03" db="EMBL/GenBank/DDBJ databases">
        <title>Phytopthora megakarya and P. palmivora, two closely related causual agents of cacao black pod achieved similar genome size and gene model numbers by different mechanisms.</title>
        <authorList>
            <person name="Ali S."/>
            <person name="Shao J."/>
            <person name="Larry D.J."/>
            <person name="Kronmiller B."/>
            <person name="Shen D."/>
            <person name="Strem M.D."/>
            <person name="Melnick R.L."/>
            <person name="Guiltinan M.J."/>
            <person name="Tyler B.M."/>
            <person name="Meinhardt L.W."/>
            <person name="Bailey B.A."/>
        </authorList>
    </citation>
    <scope>NUCLEOTIDE SEQUENCE [LARGE SCALE GENOMIC DNA]</scope>
    <source>
        <strain evidence="2">zdho120</strain>
    </source>
</reference>
<gene>
    <name evidence="1" type="ORF">PHMEG_0003412</name>
</gene>
<dbReference type="Proteomes" id="UP000198211">
    <property type="component" value="Unassembled WGS sequence"/>
</dbReference>
<evidence type="ECO:0000313" key="2">
    <source>
        <dbReference type="Proteomes" id="UP000198211"/>
    </source>
</evidence>
<dbReference type="AlphaFoldDB" id="A0A225WY11"/>
<evidence type="ECO:0000313" key="1">
    <source>
        <dbReference type="EMBL" id="OWZ21957.1"/>
    </source>
</evidence>
<accession>A0A225WY11</accession>
<dbReference type="EMBL" id="NBNE01000174">
    <property type="protein sequence ID" value="OWZ21957.1"/>
    <property type="molecule type" value="Genomic_DNA"/>
</dbReference>
<organism evidence="1 2">
    <name type="scientific">Phytophthora megakarya</name>
    <dbReference type="NCBI Taxonomy" id="4795"/>
    <lineage>
        <taxon>Eukaryota</taxon>
        <taxon>Sar</taxon>
        <taxon>Stramenopiles</taxon>
        <taxon>Oomycota</taxon>
        <taxon>Peronosporomycetes</taxon>
        <taxon>Peronosporales</taxon>
        <taxon>Peronosporaceae</taxon>
        <taxon>Phytophthora</taxon>
    </lineage>
</organism>
<sequence>MVQATLLFASGAEISIWILPLLVRPDALSTTAKSKSVGIGENAYTTEGRTQFKITLTVAYVYYFDAWGGERSDMVDGLLCLLDEVRIQLSGRRQLFSGNSRLITVGQNHKMLIAGSVEIAICSLRLTERKCGSPVENIPAYNKSVITISDATTRYSSWYLAGKRPRTAYASVRLDQVTERRGMVKLGIVNYH</sequence>
<comment type="caution">
    <text evidence="1">The sequence shown here is derived from an EMBL/GenBank/DDBJ whole genome shotgun (WGS) entry which is preliminary data.</text>
</comment>
<name>A0A225WY11_9STRA</name>